<keyword evidence="1" id="KW-0238">DNA-binding</keyword>
<dbReference type="PANTHER" id="PTHR46558:SF4">
    <property type="entry name" value="DNA-BIDING PHAGE PROTEIN"/>
    <property type="match status" value="1"/>
</dbReference>
<organism evidence="3 4">
    <name type="scientific">Clostridium luticellarii</name>
    <dbReference type="NCBI Taxonomy" id="1691940"/>
    <lineage>
        <taxon>Bacteria</taxon>
        <taxon>Bacillati</taxon>
        <taxon>Bacillota</taxon>
        <taxon>Clostridia</taxon>
        <taxon>Eubacteriales</taxon>
        <taxon>Clostridiaceae</taxon>
        <taxon>Clostridium</taxon>
    </lineage>
</organism>
<keyword evidence="4" id="KW-1185">Reference proteome</keyword>
<dbReference type="Pfam" id="PF01381">
    <property type="entry name" value="HTH_3"/>
    <property type="match status" value="1"/>
</dbReference>
<dbReference type="Gene3D" id="1.10.260.40">
    <property type="entry name" value="lambda repressor-like DNA-binding domains"/>
    <property type="match status" value="1"/>
</dbReference>
<protein>
    <submittedName>
        <fullName evidence="3">HTH-type transcriptional regulator Xre</fullName>
    </submittedName>
</protein>
<dbReference type="EMBL" id="PVXP01000009">
    <property type="protein sequence ID" value="PRR86011.1"/>
    <property type="molecule type" value="Genomic_DNA"/>
</dbReference>
<evidence type="ECO:0000259" key="2">
    <source>
        <dbReference type="PROSITE" id="PS50943"/>
    </source>
</evidence>
<dbReference type="InterPro" id="IPR001387">
    <property type="entry name" value="Cro/C1-type_HTH"/>
</dbReference>
<evidence type="ECO:0000313" key="4">
    <source>
        <dbReference type="Proteomes" id="UP000237798"/>
    </source>
</evidence>
<feature type="domain" description="HTH cro/C1-type" evidence="2">
    <location>
        <begin position="13"/>
        <end position="58"/>
    </location>
</feature>
<dbReference type="CDD" id="cd00093">
    <property type="entry name" value="HTH_XRE"/>
    <property type="match status" value="1"/>
</dbReference>
<name>A0A2T0BQ53_9CLOT</name>
<dbReference type="AlphaFoldDB" id="A0A2T0BQ53"/>
<dbReference type="SUPFAM" id="SSF47413">
    <property type="entry name" value="lambda repressor-like DNA-binding domains"/>
    <property type="match status" value="1"/>
</dbReference>
<evidence type="ECO:0000256" key="1">
    <source>
        <dbReference type="ARBA" id="ARBA00023125"/>
    </source>
</evidence>
<comment type="caution">
    <text evidence="3">The sequence shown here is derived from an EMBL/GenBank/DDBJ whole genome shotgun (WGS) entry which is preliminary data.</text>
</comment>
<sequence>MIKNNLKKLRGDLSQKTIADYVGITQQQYSNIERGDRIPSFGVALKLSHFFKKPIEEIFFTIIDNKQLSRTKRREAI</sequence>
<proteinExistence type="predicted"/>
<dbReference type="PANTHER" id="PTHR46558">
    <property type="entry name" value="TRACRIPTIONAL REGULATORY PROTEIN-RELATED-RELATED"/>
    <property type="match status" value="1"/>
</dbReference>
<evidence type="ECO:0000313" key="3">
    <source>
        <dbReference type="EMBL" id="PRR86011.1"/>
    </source>
</evidence>
<dbReference type="PROSITE" id="PS50943">
    <property type="entry name" value="HTH_CROC1"/>
    <property type="match status" value="1"/>
</dbReference>
<dbReference type="Proteomes" id="UP000237798">
    <property type="component" value="Unassembled WGS sequence"/>
</dbReference>
<gene>
    <name evidence="3" type="primary">xre_1</name>
    <name evidence="3" type="ORF">CLLU_10390</name>
</gene>
<accession>A0A2T0BQ53</accession>
<dbReference type="SMART" id="SM00530">
    <property type="entry name" value="HTH_XRE"/>
    <property type="match status" value="1"/>
</dbReference>
<dbReference type="GO" id="GO:0003677">
    <property type="term" value="F:DNA binding"/>
    <property type="evidence" value="ECO:0007669"/>
    <property type="project" value="UniProtKB-KW"/>
</dbReference>
<dbReference type="InterPro" id="IPR010982">
    <property type="entry name" value="Lambda_DNA-bd_dom_sf"/>
</dbReference>
<reference evidence="3 4" key="1">
    <citation type="submission" date="2018-03" db="EMBL/GenBank/DDBJ databases">
        <title>Genome sequence of Clostridium luticellarii DSM 29923.</title>
        <authorList>
            <person name="Poehlein A."/>
            <person name="Daniel R."/>
        </authorList>
    </citation>
    <scope>NUCLEOTIDE SEQUENCE [LARGE SCALE GENOMIC DNA]</scope>
    <source>
        <strain evidence="3 4">DSM 29923</strain>
    </source>
</reference>